<feature type="non-terminal residue" evidence="5">
    <location>
        <position position="695"/>
    </location>
</feature>
<dbReference type="InterPro" id="IPR036942">
    <property type="entry name" value="Beta-barrel_TonB_sf"/>
</dbReference>
<dbReference type="InterPro" id="IPR037066">
    <property type="entry name" value="Plug_dom_sf"/>
</dbReference>
<dbReference type="GO" id="GO:0009279">
    <property type="term" value="C:cell outer membrane"/>
    <property type="evidence" value="ECO:0007669"/>
    <property type="project" value="UniProtKB-SubCell"/>
</dbReference>
<reference evidence="5" key="1">
    <citation type="submission" date="2018-05" db="EMBL/GenBank/DDBJ databases">
        <authorList>
            <person name="Lanie J.A."/>
            <person name="Ng W.-L."/>
            <person name="Kazmierczak K.M."/>
            <person name="Andrzejewski T.M."/>
            <person name="Davidsen T.M."/>
            <person name="Wayne K.J."/>
            <person name="Tettelin H."/>
            <person name="Glass J.I."/>
            <person name="Rusch D."/>
            <person name="Podicherti R."/>
            <person name="Tsui H.-C.T."/>
            <person name="Winkler M.E."/>
        </authorList>
    </citation>
    <scope>NUCLEOTIDE SEQUENCE</scope>
</reference>
<sequence>MNDLQVIVDLTAKADFFLSSKVIEGEEVVVTAQKPTVRLDQTSMSAVIGAEDIENLPVSEIGDIIELQAGIVRDPGGGFHVRGGRSSEVSFWVDGVSTTDSYDGSSGLEIENSGIQEIQVISGTFNAEYGQAMSGIVNVVTKDGGQNYSGNLDIYVGGYHTYHSDLFSLASPFSNWQSFSDNNNNGNWDYGEILYDLNENGMWDDGEVFWDKNGNQQWDGDNDTEPLNSDVGYDGYMGDYYDYNGDGKTTQPSPGEGNGRKDWGEHEFVMDQDGYTKYLNIAENLFQQTNFSGSLSGPFPGLGDKLTFYSTLRFYNSAGRYYGKRLFEPTGLFGDEKIMPLSPFSKFSGQIKLTYKITSSMKMNYTGFLTEKAYRNYDSYYKYNPDGLQWNYETDESHMLTLTHSLSQKTFYELIFLDFNSGYNQKLYENINDVPYPLSIISKSELDKLNLEERVLLHTGYEVIDNALRYHVTELNNNTYRVIDRKDQTGYMANDAFQTPAWSFGLGGTQNGRFSRNTSFQQLKLDISSQINPVHFIKAGLLYKIYDMWADEKSLNYKTVGEWSITQNGDSLGYNPLAGARLSPFTPIINPTYTSDHNYFRVKPQEIALYVQDKIELDELIINAGIRFDFFDPKWKILSNDRFPGNRKYYLVKTPNDTAVFWEYDYSELHTDLIILDSLSEQGAVAMENLFTAGI</sequence>
<proteinExistence type="predicted"/>
<name>A0A381V2P3_9ZZZZ</name>
<dbReference type="InterPro" id="IPR012910">
    <property type="entry name" value="Plug_dom"/>
</dbReference>
<evidence type="ECO:0000313" key="5">
    <source>
        <dbReference type="EMBL" id="SVA34221.1"/>
    </source>
</evidence>
<comment type="subcellular location">
    <subcellularLocation>
        <location evidence="1">Cell outer membrane</location>
    </subcellularLocation>
</comment>
<dbReference type="EMBL" id="UINC01007602">
    <property type="protein sequence ID" value="SVA34221.1"/>
    <property type="molecule type" value="Genomic_DNA"/>
</dbReference>
<gene>
    <name evidence="5" type="ORF">METZ01_LOCUS87075</name>
</gene>
<keyword evidence="2" id="KW-0472">Membrane</keyword>
<feature type="domain" description="TonB-dependent receptor plug" evidence="4">
    <location>
        <begin position="40"/>
        <end position="135"/>
    </location>
</feature>
<dbReference type="Pfam" id="PF07715">
    <property type="entry name" value="Plug"/>
    <property type="match status" value="1"/>
</dbReference>
<protein>
    <recommendedName>
        <fullName evidence="4">TonB-dependent receptor plug domain-containing protein</fullName>
    </recommendedName>
</protein>
<evidence type="ECO:0000256" key="2">
    <source>
        <dbReference type="ARBA" id="ARBA00023136"/>
    </source>
</evidence>
<dbReference type="SUPFAM" id="SSF56935">
    <property type="entry name" value="Porins"/>
    <property type="match status" value="1"/>
</dbReference>
<evidence type="ECO:0000256" key="3">
    <source>
        <dbReference type="ARBA" id="ARBA00023237"/>
    </source>
</evidence>
<evidence type="ECO:0000259" key="4">
    <source>
        <dbReference type="Pfam" id="PF07715"/>
    </source>
</evidence>
<keyword evidence="3" id="KW-0998">Cell outer membrane</keyword>
<dbReference type="Gene3D" id="2.40.170.20">
    <property type="entry name" value="TonB-dependent receptor, beta-barrel domain"/>
    <property type="match status" value="1"/>
</dbReference>
<organism evidence="5">
    <name type="scientific">marine metagenome</name>
    <dbReference type="NCBI Taxonomy" id="408172"/>
    <lineage>
        <taxon>unclassified sequences</taxon>
        <taxon>metagenomes</taxon>
        <taxon>ecological metagenomes</taxon>
    </lineage>
</organism>
<dbReference type="AlphaFoldDB" id="A0A381V2P3"/>
<accession>A0A381V2P3</accession>
<evidence type="ECO:0000256" key="1">
    <source>
        <dbReference type="ARBA" id="ARBA00004442"/>
    </source>
</evidence>
<dbReference type="Gene3D" id="2.170.130.10">
    <property type="entry name" value="TonB-dependent receptor, plug domain"/>
    <property type="match status" value="1"/>
</dbReference>
<feature type="non-terminal residue" evidence="5">
    <location>
        <position position="1"/>
    </location>
</feature>